<dbReference type="InterPro" id="IPR050250">
    <property type="entry name" value="Macrolide_Exporter_MacB"/>
</dbReference>
<dbReference type="Proteomes" id="UP000287601">
    <property type="component" value="Chromosome"/>
</dbReference>
<feature type="transmembrane region" description="Helical" evidence="7">
    <location>
        <begin position="331"/>
        <end position="357"/>
    </location>
</feature>
<feature type="domain" description="MacB-like periplasmic core" evidence="9">
    <location>
        <begin position="4"/>
        <end position="217"/>
    </location>
</feature>
<accession>A0A410PYL5</accession>
<dbReference type="Pfam" id="PF12704">
    <property type="entry name" value="MacB_PCD"/>
    <property type="match status" value="1"/>
</dbReference>
<evidence type="ECO:0000256" key="7">
    <source>
        <dbReference type="SAM" id="Phobius"/>
    </source>
</evidence>
<keyword evidence="5 7" id="KW-0472">Membrane</keyword>
<keyword evidence="2" id="KW-1003">Cell membrane</keyword>
<dbReference type="Pfam" id="PF02687">
    <property type="entry name" value="FtsX"/>
    <property type="match status" value="1"/>
</dbReference>
<keyword evidence="4 7" id="KW-1133">Transmembrane helix</keyword>
<dbReference type="InterPro" id="IPR003838">
    <property type="entry name" value="ABC3_permease_C"/>
</dbReference>
<dbReference type="PANTHER" id="PTHR30572">
    <property type="entry name" value="MEMBRANE COMPONENT OF TRANSPORTER-RELATED"/>
    <property type="match status" value="1"/>
</dbReference>
<comment type="similarity">
    <text evidence="6">Belongs to the ABC-4 integral membrane protein family.</text>
</comment>
<dbReference type="EMBL" id="CP035281">
    <property type="protein sequence ID" value="QAT44038.1"/>
    <property type="molecule type" value="Genomic_DNA"/>
</dbReference>
<dbReference type="OrthoDB" id="9770036at2"/>
<gene>
    <name evidence="10" type="ORF">EQM06_00520</name>
</gene>
<feature type="domain" description="ABC3 transporter permease C-terminal" evidence="8">
    <location>
        <begin position="255"/>
        <end position="367"/>
    </location>
</feature>
<keyword evidence="3 7" id="KW-0812">Transmembrane</keyword>
<comment type="subcellular location">
    <subcellularLocation>
        <location evidence="1">Cell membrane</location>
        <topology evidence="1">Multi-pass membrane protein</topology>
    </subcellularLocation>
</comment>
<evidence type="ECO:0000256" key="4">
    <source>
        <dbReference type="ARBA" id="ARBA00022989"/>
    </source>
</evidence>
<protein>
    <submittedName>
        <fullName evidence="10">FtsX-like permease family protein</fullName>
    </submittedName>
</protein>
<evidence type="ECO:0000256" key="2">
    <source>
        <dbReference type="ARBA" id="ARBA00022475"/>
    </source>
</evidence>
<feature type="transmembrane region" description="Helical" evidence="7">
    <location>
        <begin position="299"/>
        <end position="325"/>
    </location>
</feature>
<evidence type="ECO:0000256" key="6">
    <source>
        <dbReference type="ARBA" id="ARBA00038076"/>
    </source>
</evidence>
<proteinExistence type="inferred from homology"/>
<dbReference type="GO" id="GO:0005886">
    <property type="term" value="C:plasma membrane"/>
    <property type="evidence" value="ECO:0007669"/>
    <property type="project" value="UniProtKB-SubCell"/>
</dbReference>
<dbReference type="GO" id="GO:0022857">
    <property type="term" value="F:transmembrane transporter activity"/>
    <property type="evidence" value="ECO:0007669"/>
    <property type="project" value="TreeGrafter"/>
</dbReference>
<sequence>MRAFLTMLGIIIGVASVIVLISLMNGLSSDMTSQFESMGTNTITVNLVGRGGNRAAKVEDIEELVKENPAYLDQYSPMVTASVTVKNGTESIDTTTVKGVNENYQEMQHIELDQGRFIQYIDTTRRQKVCVAGSYVVSELFGTTNPIGQTVKINGSEYTIVGLLTETADSEESSDDDVIYIPYTTATRLSYNGNISSYYITAINTENIDITVALIENALYKIYGSADAYRVTSMTSMIEQVNEMTSSMAAVLVGIAGISLVVGGIGIMNIMLVSVTERTREIGVRKALGAKRKNIMEQFIIEAATTSALGGVIGILLGIAVSAAAGKIMDMTVIVSLNAILLAFSVSVGIGIIFGYFPANKAAKMNPIDALRYD</sequence>
<name>A0A410PYL5_9FIRM</name>
<dbReference type="AlphaFoldDB" id="A0A410PYL5"/>
<feature type="transmembrane region" description="Helical" evidence="7">
    <location>
        <begin position="248"/>
        <end position="272"/>
    </location>
</feature>
<dbReference type="KEGG" id="amij:EQM06_00520"/>
<evidence type="ECO:0000313" key="10">
    <source>
        <dbReference type="EMBL" id="QAT44038.1"/>
    </source>
</evidence>
<dbReference type="PANTHER" id="PTHR30572:SF4">
    <property type="entry name" value="ABC TRANSPORTER PERMEASE YTRF"/>
    <property type="match status" value="1"/>
</dbReference>
<evidence type="ECO:0000256" key="3">
    <source>
        <dbReference type="ARBA" id="ARBA00022692"/>
    </source>
</evidence>
<organism evidence="10 11">
    <name type="scientific">Aminipila luticellarii</name>
    <dbReference type="NCBI Taxonomy" id="2507160"/>
    <lineage>
        <taxon>Bacteria</taxon>
        <taxon>Bacillati</taxon>
        <taxon>Bacillota</taxon>
        <taxon>Clostridia</taxon>
        <taxon>Peptostreptococcales</taxon>
        <taxon>Anaerovoracaceae</taxon>
        <taxon>Aminipila</taxon>
    </lineage>
</organism>
<keyword evidence="11" id="KW-1185">Reference proteome</keyword>
<evidence type="ECO:0000259" key="9">
    <source>
        <dbReference type="Pfam" id="PF12704"/>
    </source>
</evidence>
<evidence type="ECO:0000259" key="8">
    <source>
        <dbReference type="Pfam" id="PF02687"/>
    </source>
</evidence>
<evidence type="ECO:0000256" key="5">
    <source>
        <dbReference type="ARBA" id="ARBA00023136"/>
    </source>
</evidence>
<reference evidence="10 11" key="1">
    <citation type="submission" date="2019-01" db="EMBL/GenBank/DDBJ databases">
        <title>Draft genomes of a novel of Aminipila strains.</title>
        <authorList>
            <person name="Ma S."/>
        </authorList>
    </citation>
    <scope>NUCLEOTIDE SEQUENCE [LARGE SCALE GENOMIC DNA]</scope>
    <source>
        <strain evidence="11">JN-39</strain>
    </source>
</reference>
<evidence type="ECO:0000313" key="11">
    <source>
        <dbReference type="Proteomes" id="UP000287601"/>
    </source>
</evidence>
<evidence type="ECO:0000256" key="1">
    <source>
        <dbReference type="ARBA" id="ARBA00004651"/>
    </source>
</evidence>
<feature type="transmembrane region" description="Helical" evidence="7">
    <location>
        <begin position="7"/>
        <end position="27"/>
    </location>
</feature>
<dbReference type="InterPro" id="IPR025857">
    <property type="entry name" value="MacB_PCD"/>
</dbReference>